<dbReference type="RefSeq" id="WP_011938218.1">
    <property type="nucleotide sequence ID" value="NC_009483.1"/>
</dbReference>
<protein>
    <recommendedName>
        <fullName evidence="3">Type II toxin-antitoxin system MqsR family toxin</fullName>
    </recommendedName>
</protein>
<keyword evidence="2" id="KW-1185">Reference proteome</keyword>
<gene>
    <name evidence="1" type="ordered locus">Gura_1299</name>
</gene>
<dbReference type="AlphaFoldDB" id="A5GA92"/>
<dbReference type="HOGENOM" id="CLU_161157_1_0_7"/>
<dbReference type="GO" id="GO:0009372">
    <property type="term" value="P:quorum sensing"/>
    <property type="evidence" value="ECO:0007669"/>
    <property type="project" value="InterPro"/>
</dbReference>
<dbReference type="GO" id="GO:0044010">
    <property type="term" value="P:single-species biofilm formation"/>
    <property type="evidence" value="ECO:0007669"/>
    <property type="project" value="InterPro"/>
</dbReference>
<sequence length="99" mass="11663">MEKRRPHYDLKSIQAQMDCIEAMNLTMTARHGIKAIGMALGDALVVIKRLSMGNFYKAMTVHADSRVWQDVYHAEWKGRALYIKFQRHEEFFIVSFKER</sequence>
<dbReference type="GO" id="GO:0017148">
    <property type="term" value="P:negative regulation of translation"/>
    <property type="evidence" value="ECO:0007669"/>
    <property type="project" value="InterPro"/>
</dbReference>
<evidence type="ECO:0000313" key="2">
    <source>
        <dbReference type="Proteomes" id="UP000006695"/>
    </source>
</evidence>
<organism evidence="1 2">
    <name type="scientific">Geotalea uraniireducens (strain Rf4)</name>
    <name type="common">Geobacter uraniireducens</name>
    <dbReference type="NCBI Taxonomy" id="351605"/>
    <lineage>
        <taxon>Bacteria</taxon>
        <taxon>Pseudomonadati</taxon>
        <taxon>Thermodesulfobacteriota</taxon>
        <taxon>Desulfuromonadia</taxon>
        <taxon>Geobacterales</taxon>
        <taxon>Geobacteraceae</taxon>
        <taxon>Geotalea</taxon>
    </lineage>
</organism>
<proteinExistence type="predicted"/>
<accession>A5GA92</accession>
<evidence type="ECO:0000313" key="1">
    <source>
        <dbReference type="EMBL" id="ABQ25500.1"/>
    </source>
</evidence>
<dbReference type="Pfam" id="PF15723">
    <property type="entry name" value="MqsR_toxin"/>
    <property type="match status" value="1"/>
</dbReference>
<name>A5GA92_GEOUR</name>
<dbReference type="EMBL" id="CP000698">
    <property type="protein sequence ID" value="ABQ25500.1"/>
    <property type="molecule type" value="Genomic_DNA"/>
</dbReference>
<dbReference type="Gene3D" id="3.30.2310.40">
    <property type="match status" value="1"/>
</dbReference>
<dbReference type="KEGG" id="gur:Gura_1299"/>
<dbReference type="InterPro" id="IPR038493">
    <property type="entry name" value="MqsR_sf"/>
</dbReference>
<dbReference type="Proteomes" id="UP000006695">
    <property type="component" value="Chromosome"/>
</dbReference>
<dbReference type="STRING" id="351605.Gura_1299"/>
<dbReference type="InterPro" id="IPR031451">
    <property type="entry name" value="MqsR_toxin"/>
</dbReference>
<evidence type="ECO:0008006" key="3">
    <source>
        <dbReference type="Google" id="ProtNLM"/>
    </source>
</evidence>
<dbReference type="OrthoDB" id="1666895at2"/>
<dbReference type="CDD" id="cd12869">
    <property type="entry name" value="MqsR"/>
    <property type="match status" value="1"/>
</dbReference>
<reference evidence="1 2" key="1">
    <citation type="submission" date="2007-05" db="EMBL/GenBank/DDBJ databases">
        <title>Complete sequence of Geobacter uraniireducens Rf4.</title>
        <authorList>
            <consortium name="US DOE Joint Genome Institute"/>
            <person name="Copeland A."/>
            <person name="Lucas S."/>
            <person name="Lapidus A."/>
            <person name="Barry K."/>
            <person name="Detter J.C."/>
            <person name="Glavina del Rio T."/>
            <person name="Hammon N."/>
            <person name="Israni S."/>
            <person name="Dalin E."/>
            <person name="Tice H."/>
            <person name="Pitluck S."/>
            <person name="Chertkov O."/>
            <person name="Brettin T."/>
            <person name="Bruce D."/>
            <person name="Han C."/>
            <person name="Schmutz J."/>
            <person name="Larimer F."/>
            <person name="Land M."/>
            <person name="Hauser L."/>
            <person name="Kyrpides N."/>
            <person name="Mikhailova N."/>
            <person name="Shelobolina E."/>
            <person name="Aklujkar M."/>
            <person name="Lovley D."/>
            <person name="Richardson P."/>
        </authorList>
    </citation>
    <scope>NUCLEOTIDE SEQUENCE [LARGE SCALE GENOMIC DNA]</scope>
    <source>
        <strain evidence="1 2">Rf4</strain>
    </source>
</reference>